<keyword evidence="2" id="KW-1003">Cell membrane</keyword>
<feature type="region of interest" description="Disordered" evidence="6">
    <location>
        <begin position="193"/>
        <end position="222"/>
    </location>
</feature>
<feature type="compositionally biased region" description="Basic and acidic residues" evidence="6">
    <location>
        <begin position="200"/>
        <end position="220"/>
    </location>
</feature>
<reference evidence="9" key="1">
    <citation type="submission" date="2023-02" db="EMBL/GenBank/DDBJ databases">
        <title>Description and genomic characterization of Salipiger bruguierae sp. nov., isolated from the sediment of mangrove plant Bruguiera sexangula.</title>
        <authorList>
            <person name="Long M."/>
        </authorList>
    </citation>
    <scope>NUCLEOTIDE SEQUENCE</scope>
    <source>
        <strain evidence="9">H15</strain>
    </source>
</reference>
<feature type="transmembrane region" description="Helical" evidence="7">
    <location>
        <begin position="49"/>
        <end position="72"/>
    </location>
</feature>
<evidence type="ECO:0000259" key="8">
    <source>
        <dbReference type="Pfam" id="PF02687"/>
    </source>
</evidence>
<dbReference type="GO" id="GO:0005886">
    <property type="term" value="C:plasma membrane"/>
    <property type="evidence" value="ECO:0007669"/>
    <property type="project" value="UniProtKB-SubCell"/>
</dbReference>
<feature type="transmembrane region" description="Helical" evidence="7">
    <location>
        <begin position="367"/>
        <end position="399"/>
    </location>
</feature>
<organism evidence="9">
    <name type="scientific">Alloyangia sp. H15</name>
    <dbReference type="NCBI Taxonomy" id="3029062"/>
    <lineage>
        <taxon>Bacteria</taxon>
        <taxon>Pseudomonadati</taxon>
        <taxon>Pseudomonadota</taxon>
        <taxon>Alphaproteobacteria</taxon>
        <taxon>Rhodobacterales</taxon>
        <taxon>Roseobacteraceae</taxon>
        <taxon>Alloyangia</taxon>
    </lineage>
</organism>
<name>A0AAU8ALJ7_9RHOB</name>
<dbReference type="RefSeq" id="WP_353474500.1">
    <property type="nucleotide sequence ID" value="NZ_CP123385.1"/>
</dbReference>
<evidence type="ECO:0000256" key="5">
    <source>
        <dbReference type="ARBA" id="ARBA00023136"/>
    </source>
</evidence>
<accession>A0AAU8ALJ7</accession>
<comment type="subcellular location">
    <subcellularLocation>
        <location evidence="1">Cell membrane</location>
        <topology evidence="1">Multi-pass membrane protein</topology>
    </subcellularLocation>
</comment>
<dbReference type="PANTHER" id="PTHR43738">
    <property type="entry name" value="ABC TRANSPORTER, MEMBRANE PROTEIN"/>
    <property type="match status" value="1"/>
</dbReference>
<dbReference type="EMBL" id="CP123385">
    <property type="protein sequence ID" value="XCC95634.1"/>
    <property type="molecule type" value="Genomic_DNA"/>
</dbReference>
<keyword evidence="4 7" id="KW-1133">Transmembrane helix</keyword>
<dbReference type="InterPro" id="IPR003838">
    <property type="entry name" value="ABC3_permease_C"/>
</dbReference>
<evidence type="ECO:0000256" key="3">
    <source>
        <dbReference type="ARBA" id="ARBA00022692"/>
    </source>
</evidence>
<feature type="domain" description="ABC3 transporter permease C-terminal" evidence="8">
    <location>
        <begin position="329"/>
        <end position="444"/>
    </location>
</feature>
<protein>
    <submittedName>
        <fullName evidence="9">FtsX-like permease family protein</fullName>
    </submittedName>
</protein>
<dbReference type="PANTHER" id="PTHR43738:SF2">
    <property type="entry name" value="ABC TRANSPORTER PERMEASE"/>
    <property type="match status" value="1"/>
</dbReference>
<gene>
    <name evidence="9" type="ORF">PVT71_21360</name>
</gene>
<feature type="transmembrane region" description="Helical" evidence="7">
    <location>
        <begin position="324"/>
        <end position="347"/>
    </location>
</feature>
<dbReference type="InterPro" id="IPR051125">
    <property type="entry name" value="ABC-4/HrtB_transporter"/>
</dbReference>
<evidence type="ECO:0000256" key="6">
    <source>
        <dbReference type="SAM" id="MobiDB-lite"/>
    </source>
</evidence>
<keyword evidence="5 7" id="KW-0472">Membrane</keyword>
<proteinExistence type="predicted"/>
<sequence>MRLIWDSLPPLAQDLALLGLLLMPAVLTGLVVLRGYAPWPLLRGFLGRFRWSAALFVLLIAISTGMGIGLLAQERGLRHGTAQAADKFDLVVAAPGSELTALFASVFLQPSDMGLVPGEAYAAIAAHEQVSIAAPLAFGDSYGAAPVVGTTAEFLRHLSEGRIDGRLWEDHAEAVVGALVPLEIGAAFTPAHGVGDAADPEAHGGHGDEEEHGGDHDHGDGITVVGRMAATGTPWDRAILIPVEYVWEIHGLANGHAPERAAQIGPPFDPGYFPGTPAVVVRATELWANYALRSEFTRDGETMAFFPGAVLSGLYRVMGDVRQAMSLMALVTQGLVAASVLMALFILTRLFRRQIALLRALGAPRRFVFATVWALCAALLLAGALLGVLTGWGAAMLLSQLVSARTGIALSAPLGWAEMQVLAGFVSSAMLLSLLPAALVLRQPVVDGLRS</sequence>
<keyword evidence="3 7" id="KW-0812">Transmembrane</keyword>
<dbReference type="AlphaFoldDB" id="A0AAU8ALJ7"/>
<evidence type="ECO:0000256" key="7">
    <source>
        <dbReference type="SAM" id="Phobius"/>
    </source>
</evidence>
<evidence type="ECO:0000256" key="2">
    <source>
        <dbReference type="ARBA" id="ARBA00022475"/>
    </source>
</evidence>
<evidence type="ECO:0000256" key="4">
    <source>
        <dbReference type="ARBA" id="ARBA00022989"/>
    </source>
</evidence>
<feature type="transmembrane region" description="Helical" evidence="7">
    <location>
        <begin position="419"/>
        <end position="441"/>
    </location>
</feature>
<evidence type="ECO:0000256" key="1">
    <source>
        <dbReference type="ARBA" id="ARBA00004651"/>
    </source>
</evidence>
<feature type="transmembrane region" description="Helical" evidence="7">
    <location>
        <begin position="15"/>
        <end position="37"/>
    </location>
</feature>
<dbReference type="Pfam" id="PF02687">
    <property type="entry name" value="FtsX"/>
    <property type="match status" value="1"/>
</dbReference>
<evidence type="ECO:0000313" key="9">
    <source>
        <dbReference type="EMBL" id="XCC95634.1"/>
    </source>
</evidence>